<dbReference type="EMBL" id="ASPP01002664">
    <property type="protein sequence ID" value="ETO34327.1"/>
    <property type="molecule type" value="Genomic_DNA"/>
</dbReference>
<keyword evidence="1" id="KW-0479">Metal-binding</keyword>
<evidence type="ECO:0000256" key="3">
    <source>
        <dbReference type="ARBA" id="ARBA00022801"/>
    </source>
</evidence>
<dbReference type="AlphaFoldDB" id="X6P9L9"/>
<keyword evidence="5" id="KW-0067">ATP-binding</keyword>
<keyword evidence="8" id="KW-1185">Reference proteome</keyword>
<organism evidence="7 8">
    <name type="scientific">Reticulomyxa filosa</name>
    <dbReference type="NCBI Taxonomy" id="46433"/>
    <lineage>
        <taxon>Eukaryota</taxon>
        <taxon>Sar</taxon>
        <taxon>Rhizaria</taxon>
        <taxon>Retaria</taxon>
        <taxon>Foraminifera</taxon>
        <taxon>Monothalamids</taxon>
        <taxon>Reticulomyxidae</taxon>
        <taxon>Reticulomyxa</taxon>
    </lineage>
</organism>
<feature type="non-terminal residue" evidence="7">
    <location>
        <position position="214"/>
    </location>
</feature>
<keyword evidence="2" id="KW-0547">Nucleotide-binding</keyword>
<evidence type="ECO:0000313" key="8">
    <source>
        <dbReference type="Proteomes" id="UP000023152"/>
    </source>
</evidence>
<evidence type="ECO:0000256" key="5">
    <source>
        <dbReference type="ARBA" id="ARBA00022840"/>
    </source>
</evidence>
<dbReference type="OrthoDB" id="568486at2759"/>
<dbReference type="GO" id="GO:0005524">
    <property type="term" value="F:ATP binding"/>
    <property type="evidence" value="ECO:0007669"/>
    <property type="project" value="UniProtKB-KW"/>
</dbReference>
<gene>
    <name evidence="7" type="ORF">RFI_02767</name>
</gene>
<proteinExistence type="predicted"/>
<protein>
    <recommendedName>
        <fullName evidence="6">DNA replication factor Dna2 N-terminal domain-containing protein</fullName>
    </recommendedName>
</protein>
<evidence type="ECO:0000259" key="6">
    <source>
        <dbReference type="Pfam" id="PF08696"/>
    </source>
</evidence>
<sequence>MKRTGLTGTREHDKSVSDIVWNKPPVIRVNEERRQSKEEIVEEASSTRDYRLNLIDHRSDEKYKRFQVLEVKETSNKDEIDNNVESIERNDKTEESLWTIELREDWYEITIGANDLIHVIGDTVATLKQSDAYKYCDTIIENEAIKETQQWQCSLPPFLIPTDSFPVIIEDSSHFIIDNLHNLLVLHPDCLITPTKISSSFPCPRRSVISSYFR</sequence>
<name>X6P9L9_RETFI</name>
<dbReference type="Pfam" id="PF08696">
    <property type="entry name" value="Dna2"/>
    <property type="match status" value="1"/>
</dbReference>
<evidence type="ECO:0000256" key="1">
    <source>
        <dbReference type="ARBA" id="ARBA00022723"/>
    </source>
</evidence>
<dbReference type="GO" id="GO:0046872">
    <property type="term" value="F:metal ion binding"/>
    <property type="evidence" value="ECO:0007669"/>
    <property type="project" value="UniProtKB-KW"/>
</dbReference>
<dbReference type="GO" id="GO:0004386">
    <property type="term" value="F:helicase activity"/>
    <property type="evidence" value="ECO:0007669"/>
    <property type="project" value="UniProtKB-KW"/>
</dbReference>
<evidence type="ECO:0000256" key="4">
    <source>
        <dbReference type="ARBA" id="ARBA00022806"/>
    </source>
</evidence>
<comment type="caution">
    <text evidence="7">The sequence shown here is derived from an EMBL/GenBank/DDBJ whole genome shotgun (WGS) entry which is preliminary data.</text>
</comment>
<dbReference type="Proteomes" id="UP000023152">
    <property type="component" value="Unassembled WGS sequence"/>
</dbReference>
<reference evidence="7 8" key="1">
    <citation type="journal article" date="2013" name="Curr. Biol.">
        <title>The Genome of the Foraminiferan Reticulomyxa filosa.</title>
        <authorList>
            <person name="Glockner G."/>
            <person name="Hulsmann N."/>
            <person name="Schleicher M."/>
            <person name="Noegel A.A."/>
            <person name="Eichinger L."/>
            <person name="Gallinger C."/>
            <person name="Pawlowski J."/>
            <person name="Sierra R."/>
            <person name="Euteneuer U."/>
            <person name="Pillet L."/>
            <person name="Moustafa A."/>
            <person name="Platzer M."/>
            <person name="Groth M."/>
            <person name="Szafranski K."/>
            <person name="Schliwa M."/>
        </authorList>
    </citation>
    <scope>NUCLEOTIDE SEQUENCE [LARGE SCALE GENOMIC DNA]</scope>
</reference>
<evidence type="ECO:0000313" key="7">
    <source>
        <dbReference type="EMBL" id="ETO34327.1"/>
    </source>
</evidence>
<feature type="domain" description="DNA replication factor Dna2 N-terminal" evidence="6">
    <location>
        <begin position="94"/>
        <end position="214"/>
    </location>
</feature>
<keyword evidence="4" id="KW-0347">Helicase</keyword>
<dbReference type="InterPro" id="IPR014808">
    <property type="entry name" value="DNA_replication_fac_Dna2_N"/>
</dbReference>
<keyword evidence="3" id="KW-0378">Hydrolase</keyword>
<accession>X6P9L9</accession>
<dbReference type="GO" id="GO:0016787">
    <property type="term" value="F:hydrolase activity"/>
    <property type="evidence" value="ECO:0007669"/>
    <property type="project" value="UniProtKB-KW"/>
</dbReference>
<evidence type="ECO:0000256" key="2">
    <source>
        <dbReference type="ARBA" id="ARBA00022741"/>
    </source>
</evidence>